<dbReference type="PANTHER" id="PTHR22702:SF1">
    <property type="entry name" value="PROTEASE-ASSOCIATED DOMAIN-CONTAINING PROTEIN 1"/>
    <property type="match status" value="1"/>
</dbReference>
<reference evidence="13" key="1">
    <citation type="submission" date="2023-08" db="EMBL/GenBank/DDBJ databases">
        <authorList>
            <person name="Audoor S."/>
            <person name="Bilcke G."/>
        </authorList>
    </citation>
    <scope>NUCLEOTIDE SEQUENCE</scope>
</reference>
<evidence type="ECO:0000256" key="1">
    <source>
        <dbReference type="ARBA" id="ARBA00004479"/>
    </source>
</evidence>
<evidence type="ECO:0000256" key="10">
    <source>
        <dbReference type="SAM" id="SignalP"/>
    </source>
</evidence>
<dbReference type="GO" id="GO:0016020">
    <property type="term" value="C:membrane"/>
    <property type="evidence" value="ECO:0007669"/>
    <property type="project" value="UniProtKB-SubCell"/>
</dbReference>
<feature type="transmembrane region" description="Helical" evidence="9">
    <location>
        <begin position="408"/>
        <end position="427"/>
    </location>
</feature>
<protein>
    <recommendedName>
        <fullName evidence="15">PA domain-containing protein</fullName>
    </recommendedName>
</protein>
<accession>A0AAD2CPT4</accession>
<comment type="caution">
    <text evidence="13">The sequence shown here is derived from an EMBL/GenBank/DDBJ whole genome shotgun (WGS) entry which is preliminary data.</text>
</comment>
<dbReference type="GO" id="GO:0012505">
    <property type="term" value="C:endomembrane system"/>
    <property type="evidence" value="ECO:0007669"/>
    <property type="project" value="UniProtKB-SubCell"/>
</dbReference>
<evidence type="ECO:0000256" key="9">
    <source>
        <dbReference type="SAM" id="Phobius"/>
    </source>
</evidence>
<proteinExistence type="predicted"/>
<dbReference type="Proteomes" id="UP001295423">
    <property type="component" value="Unassembled WGS sequence"/>
</dbReference>
<evidence type="ECO:0008006" key="15">
    <source>
        <dbReference type="Google" id="ProtNLM"/>
    </source>
</evidence>
<dbReference type="EMBL" id="CAKOGP040001112">
    <property type="protein sequence ID" value="CAJ1942356.1"/>
    <property type="molecule type" value="Genomic_DNA"/>
</dbReference>
<evidence type="ECO:0000313" key="13">
    <source>
        <dbReference type="EMBL" id="CAJ1942356.1"/>
    </source>
</evidence>
<dbReference type="Pfam" id="PF02225">
    <property type="entry name" value="PA"/>
    <property type="match status" value="1"/>
</dbReference>
<keyword evidence="5 9" id="KW-1133">Transmembrane helix</keyword>
<evidence type="ECO:0000256" key="5">
    <source>
        <dbReference type="ARBA" id="ARBA00022989"/>
    </source>
</evidence>
<feature type="chain" id="PRO_5042221254" description="PA domain-containing protein" evidence="10">
    <location>
        <begin position="20"/>
        <end position="467"/>
    </location>
</feature>
<evidence type="ECO:0000259" key="12">
    <source>
        <dbReference type="Pfam" id="PF25011"/>
    </source>
</evidence>
<keyword evidence="7" id="KW-0325">Glycoprotein</keyword>
<evidence type="ECO:0000259" key="11">
    <source>
        <dbReference type="Pfam" id="PF02225"/>
    </source>
</evidence>
<dbReference type="Pfam" id="PF25011">
    <property type="entry name" value="VSR_TRX"/>
    <property type="match status" value="1"/>
</dbReference>
<evidence type="ECO:0000256" key="8">
    <source>
        <dbReference type="ARBA" id="ARBA00037847"/>
    </source>
</evidence>
<name>A0AAD2CPT4_9STRA</name>
<evidence type="ECO:0000256" key="3">
    <source>
        <dbReference type="ARBA" id="ARBA00022729"/>
    </source>
</evidence>
<keyword evidence="14" id="KW-1185">Reference proteome</keyword>
<evidence type="ECO:0000256" key="7">
    <source>
        <dbReference type="ARBA" id="ARBA00023180"/>
    </source>
</evidence>
<keyword evidence="4" id="KW-0677">Repeat</keyword>
<feature type="domain" description="Vacuolar sorting receptor thioredoxin-like" evidence="12">
    <location>
        <begin position="232"/>
        <end position="353"/>
    </location>
</feature>
<keyword evidence="2 9" id="KW-0812">Transmembrane</keyword>
<evidence type="ECO:0000256" key="2">
    <source>
        <dbReference type="ARBA" id="ARBA00022692"/>
    </source>
</evidence>
<dbReference type="AlphaFoldDB" id="A0AAD2CPT4"/>
<comment type="subcellular location">
    <subcellularLocation>
        <location evidence="8">Endomembrane system</location>
        <topology evidence="8">Single-pass membrane protein</topology>
    </subcellularLocation>
    <subcellularLocation>
        <location evidence="1">Membrane</location>
        <topology evidence="1">Single-pass type I membrane protein</topology>
    </subcellularLocation>
</comment>
<gene>
    <name evidence="13" type="ORF">CYCCA115_LOCUS7906</name>
</gene>
<feature type="domain" description="PA" evidence="11">
    <location>
        <begin position="96"/>
        <end position="162"/>
    </location>
</feature>
<feature type="signal peptide" evidence="10">
    <location>
        <begin position="1"/>
        <end position="19"/>
    </location>
</feature>
<sequence>MRFLPFALAAAALLASTEAADEASRSMTSRLMVHIPHSLFRGQGYDHREALFGTPPHGGSIAQPMYYAASDACDTLDPKRGYKARAQYNTPWQSPFILMVRNAQRAGAAGVIIADNVCLCTDPECKNQQGTTCEASVPIMADDGSGSDVSIPSFLIFKKDADLIKAELQKNNPVQLEMSWSLPNPNDRVEYDLWTVPTDSISKTFMQNFRPLANALGSHAQFTPHMESLGPSDVVRESLRRICIWNNYGEEDGVGDPWWGYVSEFTAHCDTPEYFTHDDCVNDAYRYAAIDADAISRCMRDSGGTEGDSDNSYLKMAVSSQSERGVVVLPSVFVNNLAIRGKMSSTSIFQAVCAEFAEGTEPPICNTCSRCPDAIGCVASGVCSGIPYNSAARGGGGASLGMVSTHTFAFWMFFVVCSFGGVGYWAYNKIREDLGEQAREYTPVNVEDSGNPKGYAWAPEGDVPQIS</sequence>
<organism evidence="13 14">
    <name type="scientific">Cylindrotheca closterium</name>
    <dbReference type="NCBI Taxonomy" id="2856"/>
    <lineage>
        <taxon>Eukaryota</taxon>
        <taxon>Sar</taxon>
        <taxon>Stramenopiles</taxon>
        <taxon>Ochrophyta</taxon>
        <taxon>Bacillariophyta</taxon>
        <taxon>Bacillariophyceae</taxon>
        <taxon>Bacillariophycidae</taxon>
        <taxon>Bacillariales</taxon>
        <taxon>Bacillariaceae</taxon>
        <taxon>Cylindrotheca</taxon>
    </lineage>
</organism>
<dbReference type="Gene3D" id="3.50.30.30">
    <property type="match status" value="1"/>
</dbReference>
<keyword evidence="6 9" id="KW-0472">Membrane</keyword>
<evidence type="ECO:0000256" key="4">
    <source>
        <dbReference type="ARBA" id="ARBA00022737"/>
    </source>
</evidence>
<keyword evidence="3 10" id="KW-0732">Signal</keyword>
<evidence type="ECO:0000313" key="14">
    <source>
        <dbReference type="Proteomes" id="UP001295423"/>
    </source>
</evidence>
<dbReference type="InterPro" id="IPR056858">
    <property type="entry name" value="VSR_TRX"/>
</dbReference>
<evidence type="ECO:0000256" key="6">
    <source>
        <dbReference type="ARBA" id="ARBA00023136"/>
    </source>
</evidence>
<dbReference type="InterPro" id="IPR003137">
    <property type="entry name" value="PA_domain"/>
</dbReference>
<dbReference type="PANTHER" id="PTHR22702">
    <property type="entry name" value="PROTEASE-ASSOCIATED DOMAIN-CONTAINING PROTEIN"/>
    <property type="match status" value="1"/>
</dbReference>